<name>G5JVG9_9STRE</name>
<comment type="caution">
    <text evidence="1">The sequence shown here is derived from an EMBL/GenBank/DDBJ whole genome shotgun (WGS) entry which is preliminary data.</text>
</comment>
<dbReference type="RefSeq" id="WP_003080499.1">
    <property type="nucleotide sequence ID" value="NZ_AEUW02000001.1"/>
</dbReference>
<sequence length="117" mass="13057">MKSHTVILGAGATIVAIPKGDKNGKSSSVMNGLLKKLNLGELLSSVELQIKSENLDDIYSELYKREECSEIVKELGNRLYSYFVSLELPDEPIIYDFLILSLTKKYVRCSTITQSLP</sequence>
<dbReference type="STRING" id="764298.STRMA_0743"/>
<evidence type="ECO:0000313" key="1">
    <source>
        <dbReference type="EMBL" id="EHJ52463.1"/>
    </source>
</evidence>
<evidence type="ECO:0000313" key="2">
    <source>
        <dbReference type="Proteomes" id="UP000003573"/>
    </source>
</evidence>
<accession>G5JVG9</accession>
<keyword evidence="2" id="KW-1185">Reference proteome</keyword>
<dbReference type="EMBL" id="AEUW02000001">
    <property type="protein sequence ID" value="EHJ52463.1"/>
    <property type="molecule type" value="Genomic_DNA"/>
</dbReference>
<dbReference type="AlphaFoldDB" id="G5JVG9"/>
<reference evidence="1 2" key="1">
    <citation type="journal article" date="2014" name="Int. J. Syst. Evol. Microbiol.">
        <title>Phylogenomics and the dynamic genome evolution of the genus Streptococcus.</title>
        <authorList>
            <consortium name="The Broad Institute Genome Sequencing Platform"/>
            <person name="Richards V.P."/>
            <person name="Palmer S.R."/>
            <person name="Pavinski Bitar P.D."/>
            <person name="Qin X."/>
            <person name="Weinstock G.M."/>
            <person name="Highlander S.K."/>
            <person name="Town C.D."/>
            <person name="Burne R.A."/>
            <person name="Stanhope M.J."/>
        </authorList>
    </citation>
    <scope>NUCLEOTIDE SEQUENCE [LARGE SCALE GENOMIC DNA]</scope>
    <source>
        <strain evidence="1 2">NCTC 11558</strain>
    </source>
</reference>
<organism evidence="1 2">
    <name type="scientific">Streptococcus macacae NCTC 11558</name>
    <dbReference type="NCBI Taxonomy" id="764298"/>
    <lineage>
        <taxon>Bacteria</taxon>
        <taxon>Bacillati</taxon>
        <taxon>Bacillota</taxon>
        <taxon>Bacilli</taxon>
        <taxon>Lactobacillales</taxon>
        <taxon>Streptococcaceae</taxon>
        <taxon>Streptococcus</taxon>
    </lineage>
</organism>
<gene>
    <name evidence="1" type="ORF">STRMA_0743</name>
</gene>
<proteinExistence type="predicted"/>
<protein>
    <submittedName>
        <fullName evidence="1">Uncharacterized protein</fullName>
    </submittedName>
</protein>
<dbReference type="Proteomes" id="UP000003573">
    <property type="component" value="Unassembled WGS sequence"/>
</dbReference>